<dbReference type="Pfam" id="PF01370">
    <property type="entry name" value="Epimerase"/>
    <property type="match status" value="1"/>
</dbReference>
<protein>
    <submittedName>
        <fullName evidence="2">NAD-dependent epimerase</fullName>
    </submittedName>
</protein>
<dbReference type="OrthoDB" id="9808602at2"/>
<accession>A0A2W0HQZ9</accession>
<organism evidence="2 3">
    <name type="scientific">Alteribacter lacisalsi</name>
    <dbReference type="NCBI Taxonomy" id="2045244"/>
    <lineage>
        <taxon>Bacteria</taxon>
        <taxon>Bacillati</taxon>
        <taxon>Bacillota</taxon>
        <taxon>Bacilli</taxon>
        <taxon>Bacillales</taxon>
        <taxon>Bacillaceae</taxon>
        <taxon>Alteribacter</taxon>
    </lineage>
</organism>
<dbReference type="PANTHER" id="PTHR43245">
    <property type="entry name" value="BIFUNCTIONAL POLYMYXIN RESISTANCE PROTEIN ARNA"/>
    <property type="match status" value="1"/>
</dbReference>
<dbReference type="PANTHER" id="PTHR43245:SF58">
    <property type="entry name" value="BLL5923 PROTEIN"/>
    <property type="match status" value="1"/>
</dbReference>
<dbReference type="AlphaFoldDB" id="A0A2W0HQZ9"/>
<dbReference type="EMBL" id="PDOF01000003">
    <property type="protein sequence ID" value="PYZ96008.1"/>
    <property type="molecule type" value="Genomic_DNA"/>
</dbReference>
<dbReference type="SUPFAM" id="SSF51735">
    <property type="entry name" value="NAD(P)-binding Rossmann-fold domains"/>
    <property type="match status" value="1"/>
</dbReference>
<name>A0A2W0HQZ9_9BACI</name>
<evidence type="ECO:0000313" key="3">
    <source>
        <dbReference type="Proteomes" id="UP000248066"/>
    </source>
</evidence>
<dbReference type="RefSeq" id="WP_110521285.1">
    <property type="nucleotide sequence ID" value="NZ_PDOF01000003.1"/>
</dbReference>
<dbReference type="InterPro" id="IPR050177">
    <property type="entry name" value="Lipid_A_modif_metabolic_enz"/>
</dbReference>
<dbReference type="Gene3D" id="3.40.50.720">
    <property type="entry name" value="NAD(P)-binding Rossmann-like Domain"/>
    <property type="match status" value="1"/>
</dbReference>
<gene>
    <name evidence="2" type="ORF">CR205_16690</name>
</gene>
<evidence type="ECO:0000313" key="2">
    <source>
        <dbReference type="EMBL" id="PYZ96008.1"/>
    </source>
</evidence>
<dbReference type="InterPro" id="IPR001509">
    <property type="entry name" value="Epimerase_deHydtase"/>
</dbReference>
<proteinExistence type="predicted"/>
<dbReference type="InterPro" id="IPR036291">
    <property type="entry name" value="NAD(P)-bd_dom_sf"/>
</dbReference>
<feature type="domain" description="NAD-dependent epimerase/dehydratase" evidence="1">
    <location>
        <begin position="28"/>
        <end position="202"/>
    </location>
</feature>
<evidence type="ECO:0000259" key="1">
    <source>
        <dbReference type="Pfam" id="PF01370"/>
    </source>
</evidence>
<reference evidence="2 3" key="1">
    <citation type="submission" date="2017-10" db="EMBL/GenBank/DDBJ databases">
        <title>Bacillus sp. nov., a halophilic bacterium isolated from a Yangshapao Lake.</title>
        <authorList>
            <person name="Wang H."/>
        </authorList>
    </citation>
    <scope>NUCLEOTIDE SEQUENCE [LARGE SCALE GENOMIC DNA]</scope>
    <source>
        <strain evidence="2 3">YSP-3</strain>
    </source>
</reference>
<dbReference type="Proteomes" id="UP000248066">
    <property type="component" value="Unassembled WGS sequence"/>
</dbReference>
<comment type="caution">
    <text evidence="2">The sequence shown here is derived from an EMBL/GenBank/DDBJ whole genome shotgun (WGS) entry which is preliminary data.</text>
</comment>
<sequence>MKKVLVTGEKSYIANKFKQWTLNSEEIQLTKMSVRGDSWKKQDFSQYDAVLHLAGIAHVSSDPKMKDRYYQVNRDLTVNIAAKAKNEGVKQFIFMSSIIVYGQGKSFSEVITNETEPSPSDFYGDSKLQAEKGLTRLEDKAFKVAIVRPPMIYGAGSKGNYPRLSKAARKLPVFPNIQNQRSMLYVDNLCEFIKLIILNEDKGLFFPQNREFVKTSQLVNLIAASHGKKIKLTKVFNPILLPLRGKVGIFAKVFGDFVYDQKMSTYKDDYQIRTLKESVELTEKK</sequence>
<keyword evidence="3" id="KW-1185">Reference proteome</keyword>